<dbReference type="EMBL" id="CP006745">
    <property type="protein sequence ID" value="AHC73978.1"/>
    <property type="molecule type" value="Genomic_DNA"/>
</dbReference>
<proteinExistence type="inferred from homology"/>
<dbReference type="GO" id="GO:0006089">
    <property type="term" value="P:lactate metabolic process"/>
    <property type="evidence" value="ECO:0007669"/>
    <property type="project" value="TreeGrafter"/>
</dbReference>
<evidence type="ECO:0000259" key="10">
    <source>
        <dbReference type="Pfam" id="PF02866"/>
    </source>
</evidence>
<dbReference type="Gene3D" id="3.90.110.10">
    <property type="entry name" value="Lactate dehydrogenase/glycoside hydrolase, family 4, C-terminal"/>
    <property type="match status" value="1"/>
</dbReference>
<comment type="function">
    <text evidence="1 5">Catalyzes the reversible oxidation of malate to oxaloacetate.</text>
</comment>
<feature type="binding site" evidence="5 7">
    <location>
        <position position="83"/>
    </location>
    <ligand>
        <name>substrate</name>
    </ligand>
</feature>
<evidence type="ECO:0000256" key="3">
    <source>
        <dbReference type="ARBA" id="ARBA00023002"/>
    </source>
</evidence>
<dbReference type="NCBIfam" id="NF004863">
    <property type="entry name" value="PRK06223.1"/>
    <property type="match status" value="1"/>
</dbReference>
<dbReference type="InterPro" id="IPR011275">
    <property type="entry name" value="Malate_DH_type3"/>
</dbReference>
<dbReference type="PATRIC" id="fig|1401328.3.peg.786"/>
<comment type="similarity">
    <text evidence="5">Belongs to the LDH/MDH superfamily. MDH type 3 family.</text>
</comment>
<dbReference type="SUPFAM" id="SSF56327">
    <property type="entry name" value="LDH C-terminal domain-like"/>
    <property type="match status" value="1"/>
</dbReference>
<evidence type="ECO:0000256" key="1">
    <source>
        <dbReference type="ARBA" id="ARBA00003966"/>
    </source>
</evidence>
<evidence type="ECO:0000256" key="4">
    <source>
        <dbReference type="ARBA" id="ARBA00023027"/>
    </source>
</evidence>
<keyword evidence="3 5" id="KW-0560">Oxidoreductase</keyword>
<dbReference type="InterPro" id="IPR022383">
    <property type="entry name" value="Lactate/malate_DH_C"/>
</dbReference>
<feature type="binding site" evidence="5 8">
    <location>
        <position position="96"/>
    </location>
    <ligand>
        <name>NAD(+)</name>
        <dbReference type="ChEBI" id="CHEBI:57540"/>
    </ligand>
</feature>
<dbReference type="PIRSF" id="PIRSF000102">
    <property type="entry name" value="Lac_mal_DH"/>
    <property type="match status" value="1"/>
</dbReference>
<dbReference type="InterPro" id="IPR015955">
    <property type="entry name" value="Lactate_DH/Glyco_Ohase_4_C"/>
</dbReference>
<dbReference type="CDD" id="cd01339">
    <property type="entry name" value="LDH-like_MDH"/>
    <property type="match status" value="1"/>
</dbReference>
<dbReference type="Pfam" id="PF02866">
    <property type="entry name" value="Ldh_1_C"/>
    <property type="match status" value="1"/>
</dbReference>
<evidence type="ECO:0000259" key="9">
    <source>
        <dbReference type="Pfam" id="PF00056"/>
    </source>
</evidence>
<gene>
    <name evidence="5 11" type="primary">mdh</name>
    <name evidence="11" type="ORF">P856_777</name>
</gene>
<sequence length="318" mass="33912">MTRNKIALVGAGNIGGTIALLSGLKNLGDVILFDSVDGLPQGKALDIAEASSIEGFSCVFSATNNYNAIAGAEVVIVTAGTQRKPGMSRDDLINANAKVIKSVGEGIKLNCPEAFVICITNPLDAMVSLLQKYTGIAKNKVIGMAGTLDSARLRYFLAKEFAVSVEDVTAFVIGSHGDTMVPLIRYSAVAGISVPELIKMGWSSRKRIDEIVQRTRDGGTEIISLLKNSSAFYAPACSASQMVESYLKDKKRLMPCTVYVNGPYGLDGLYIGVPIILGAAGVEKIVEIDLNDEEKKMFDNSVNAIKILNETIKNALLI</sequence>
<dbReference type="STRING" id="1401328.P856_777"/>
<dbReference type="PANTHER" id="PTHR43128:SF16">
    <property type="entry name" value="L-LACTATE DEHYDROGENASE"/>
    <property type="match status" value="1"/>
</dbReference>
<dbReference type="HAMAP" id="MF_00487">
    <property type="entry name" value="Malate_dehydrog_3"/>
    <property type="match status" value="1"/>
</dbReference>
<dbReference type="RefSeq" id="WP_025300853.1">
    <property type="nucleotide sequence ID" value="NZ_CP006745.1"/>
</dbReference>
<feature type="domain" description="Lactate/malate dehydrogenase C-terminal" evidence="10">
    <location>
        <begin position="147"/>
        <end position="306"/>
    </location>
</feature>
<evidence type="ECO:0000313" key="11">
    <source>
        <dbReference type="EMBL" id="AHC73978.1"/>
    </source>
</evidence>
<dbReference type="NCBIfam" id="TIGR01763">
    <property type="entry name" value="MalateDH_bact"/>
    <property type="match status" value="1"/>
</dbReference>
<dbReference type="InterPro" id="IPR036291">
    <property type="entry name" value="NAD(P)-bd_dom_sf"/>
</dbReference>
<dbReference type="Pfam" id="PF00056">
    <property type="entry name" value="Ldh_1_N"/>
    <property type="match status" value="1"/>
</dbReference>
<name>V9TW88_9PROT</name>
<dbReference type="EC" id="1.1.1.37" evidence="5"/>
<organism evidence="11 12">
    <name type="scientific">Candidatus Endolissoclinum faulkneri L5</name>
    <dbReference type="NCBI Taxonomy" id="1401328"/>
    <lineage>
        <taxon>Bacteria</taxon>
        <taxon>Pseudomonadati</taxon>
        <taxon>Pseudomonadota</taxon>
        <taxon>Alphaproteobacteria</taxon>
        <taxon>Rhodospirillales</taxon>
        <taxon>Rhodospirillaceae</taxon>
        <taxon>Candidatus Endolissoclinum</taxon>
    </lineage>
</organism>
<feature type="binding site" evidence="5 7">
    <location>
        <position position="89"/>
    </location>
    <ligand>
        <name>substrate</name>
    </ligand>
</feature>
<feature type="domain" description="Lactate/malate dehydrogenase N-terminal" evidence="9">
    <location>
        <begin position="5"/>
        <end position="143"/>
    </location>
</feature>
<accession>V9TW88</accession>
<dbReference type="Proteomes" id="UP000018700">
    <property type="component" value="Chromosome"/>
</dbReference>
<evidence type="ECO:0000256" key="5">
    <source>
        <dbReference type="HAMAP-Rule" id="MF_00487"/>
    </source>
</evidence>
<evidence type="ECO:0000256" key="2">
    <source>
        <dbReference type="ARBA" id="ARBA00022532"/>
    </source>
</evidence>
<feature type="binding site" evidence="5 7">
    <location>
        <position position="121"/>
    </location>
    <ligand>
        <name>substrate</name>
    </ligand>
</feature>
<dbReference type="PRINTS" id="PR00086">
    <property type="entry name" value="LLDHDRGNASE"/>
</dbReference>
<feature type="binding site" evidence="5 7">
    <location>
        <position position="152"/>
    </location>
    <ligand>
        <name>substrate</name>
    </ligand>
</feature>
<keyword evidence="12" id="KW-1185">Reference proteome</keyword>
<reference evidence="11 12" key="1">
    <citation type="journal article" date="2013" name="PLoS ONE">
        <title>Bacterial endosymbiosis in a chordate host: long-term co-evolution and conservation of secondary metabolism.</title>
        <authorList>
            <person name="Kwan J.C."/>
            <person name="Schmidt E.W."/>
        </authorList>
    </citation>
    <scope>NUCLEOTIDE SEQUENCE [LARGE SCALE GENOMIC DNA]</scope>
    <source>
        <strain evidence="12">faulkneri L5</strain>
    </source>
</reference>
<comment type="catalytic activity">
    <reaction evidence="5">
        <text>(S)-malate + NAD(+) = oxaloacetate + NADH + H(+)</text>
        <dbReference type="Rhea" id="RHEA:21432"/>
        <dbReference type="ChEBI" id="CHEBI:15378"/>
        <dbReference type="ChEBI" id="CHEBI:15589"/>
        <dbReference type="ChEBI" id="CHEBI:16452"/>
        <dbReference type="ChEBI" id="CHEBI:57540"/>
        <dbReference type="ChEBI" id="CHEBI:57945"/>
        <dbReference type="EC" id="1.1.1.37"/>
    </reaction>
</comment>
<dbReference type="eggNOG" id="COG0039">
    <property type="taxonomic scope" value="Bacteria"/>
</dbReference>
<feature type="binding site" evidence="5 8">
    <location>
        <begin position="10"/>
        <end position="15"/>
    </location>
    <ligand>
        <name>NAD(+)</name>
        <dbReference type="ChEBI" id="CHEBI:57540"/>
    </ligand>
</feature>
<dbReference type="FunFam" id="3.90.110.10:FF:000004">
    <property type="entry name" value="Malate dehydrogenase"/>
    <property type="match status" value="1"/>
</dbReference>
<dbReference type="PANTHER" id="PTHR43128">
    <property type="entry name" value="L-2-HYDROXYCARBOXYLATE DEHYDROGENASE (NAD(P)(+))"/>
    <property type="match status" value="1"/>
</dbReference>
<feature type="binding site" evidence="5 8">
    <location>
        <begin position="119"/>
        <end position="121"/>
    </location>
    <ligand>
        <name>NAD(+)</name>
        <dbReference type="ChEBI" id="CHEBI:57540"/>
    </ligand>
</feature>
<evidence type="ECO:0000313" key="12">
    <source>
        <dbReference type="Proteomes" id="UP000018700"/>
    </source>
</evidence>
<evidence type="ECO:0000256" key="8">
    <source>
        <dbReference type="PIRSR" id="PIRSR000102-3"/>
    </source>
</evidence>
<keyword evidence="2 5" id="KW-0816">Tricarboxylic acid cycle</keyword>
<dbReference type="Gene3D" id="3.40.50.720">
    <property type="entry name" value="NAD(P)-binding Rossmann-like Domain"/>
    <property type="match status" value="1"/>
</dbReference>
<dbReference type="KEGG" id="efk:P856_777"/>
<dbReference type="InterPro" id="IPR001236">
    <property type="entry name" value="Lactate/malate_DH_N"/>
</dbReference>
<evidence type="ECO:0000256" key="6">
    <source>
        <dbReference type="PIRSR" id="PIRSR000102-1"/>
    </source>
</evidence>
<feature type="active site" description="Proton acceptor" evidence="5 6">
    <location>
        <position position="176"/>
    </location>
</feature>
<dbReference type="InterPro" id="IPR001557">
    <property type="entry name" value="L-lactate/malate_DH"/>
</dbReference>
<dbReference type="AlphaFoldDB" id="V9TW88"/>
<dbReference type="HOGENOM" id="CLU_045401_2_1_5"/>
<feature type="binding site" evidence="5">
    <location>
        <position position="34"/>
    </location>
    <ligand>
        <name>NAD(+)</name>
        <dbReference type="ChEBI" id="CHEBI:57540"/>
    </ligand>
</feature>
<dbReference type="GO" id="GO:0004459">
    <property type="term" value="F:L-lactate dehydrogenase (NAD+) activity"/>
    <property type="evidence" value="ECO:0007669"/>
    <property type="project" value="TreeGrafter"/>
</dbReference>
<dbReference type="OrthoDB" id="9802969at2"/>
<evidence type="ECO:0000256" key="7">
    <source>
        <dbReference type="PIRSR" id="PIRSR000102-2"/>
    </source>
</evidence>
<dbReference type="FunFam" id="3.40.50.720:FF:000018">
    <property type="entry name" value="Malate dehydrogenase"/>
    <property type="match status" value="1"/>
</dbReference>
<dbReference type="GO" id="GO:0030060">
    <property type="term" value="F:L-malate dehydrogenase (NAD+) activity"/>
    <property type="evidence" value="ECO:0007669"/>
    <property type="project" value="UniProtKB-UniRule"/>
</dbReference>
<dbReference type="GO" id="GO:0006099">
    <property type="term" value="P:tricarboxylic acid cycle"/>
    <property type="evidence" value="ECO:0007669"/>
    <property type="project" value="UniProtKB-UniRule"/>
</dbReference>
<keyword evidence="4 5" id="KW-0520">NAD</keyword>
<dbReference type="SUPFAM" id="SSF51735">
    <property type="entry name" value="NAD(P)-binding Rossmann-fold domains"/>
    <property type="match status" value="1"/>
</dbReference>
<protein>
    <recommendedName>
        <fullName evidence="5">Malate dehydrogenase</fullName>
        <ecNumber evidence="5">1.1.1.37</ecNumber>
    </recommendedName>
</protein>